<evidence type="ECO:0000256" key="5">
    <source>
        <dbReference type="SAM" id="Phobius"/>
    </source>
</evidence>
<keyword evidence="5" id="KW-0472">Membrane</keyword>
<dbReference type="GeneID" id="36572982"/>
<evidence type="ECO:0000313" key="7">
    <source>
        <dbReference type="Proteomes" id="UP000241818"/>
    </source>
</evidence>
<reference evidence="6 7" key="1">
    <citation type="journal article" date="2018" name="New Phytol.">
        <title>Comparative genomics and transcriptomics depict ericoid mycorrhizal fungi as versatile saprotrophs and plant mutualists.</title>
        <authorList>
            <person name="Martino E."/>
            <person name="Morin E."/>
            <person name="Grelet G.A."/>
            <person name="Kuo A."/>
            <person name="Kohler A."/>
            <person name="Daghino S."/>
            <person name="Barry K.W."/>
            <person name="Cichocki N."/>
            <person name="Clum A."/>
            <person name="Dockter R.B."/>
            <person name="Hainaut M."/>
            <person name="Kuo R.C."/>
            <person name="LaButti K."/>
            <person name="Lindahl B.D."/>
            <person name="Lindquist E.A."/>
            <person name="Lipzen A."/>
            <person name="Khouja H.R."/>
            <person name="Magnuson J."/>
            <person name="Murat C."/>
            <person name="Ohm R.A."/>
            <person name="Singer S.W."/>
            <person name="Spatafora J.W."/>
            <person name="Wang M."/>
            <person name="Veneault-Fourrey C."/>
            <person name="Henrissat B."/>
            <person name="Grigoriev I.V."/>
            <person name="Martin F.M."/>
            <person name="Perotto S."/>
        </authorList>
    </citation>
    <scope>NUCLEOTIDE SEQUENCE [LARGE SCALE GENOMIC DNA]</scope>
    <source>
        <strain evidence="6 7">ATCC 22711</strain>
    </source>
</reference>
<name>A0A2T3AP78_AMORE</name>
<feature type="transmembrane region" description="Helical" evidence="5">
    <location>
        <begin position="6"/>
        <end position="27"/>
    </location>
</feature>
<dbReference type="Pfam" id="PF00067">
    <property type="entry name" value="p450"/>
    <property type="match status" value="1"/>
</dbReference>
<organism evidence="6 7">
    <name type="scientific">Amorphotheca resinae ATCC 22711</name>
    <dbReference type="NCBI Taxonomy" id="857342"/>
    <lineage>
        <taxon>Eukaryota</taxon>
        <taxon>Fungi</taxon>
        <taxon>Dikarya</taxon>
        <taxon>Ascomycota</taxon>
        <taxon>Pezizomycotina</taxon>
        <taxon>Leotiomycetes</taxon>
        <taxon>Helotiales</taxon>
        <taxon>Amorphothecaceae</taxon>
        <taxon>Amorphotheca</taxon>
    </lineage>
</organism>
<evidence type="ECO:0000256" key="1">
    <source>
        <dbReference type="ARBA" id="ARBA00001971"/>
    </source>
</evidence>
<evidence type="ECO:0008006" key="8">
    <source>
        <dbReference type="Google" id="ProtNLM"/>
    </source>
</evidence>
<keyword evidence="5" id="KW-0812">Transmembrane</keyword>
<protein>
    <recommendedName>
        <fullName evidence="8">Cytochrome P450</fullName>
    </recommendedName>
</protein>
<gene>
    <name evidence="6" type="ORF">M430DRAFT_23431</name>
</gene>
<dbReference type="SUPFAM" id="SSF48264">
    <property type="entry name" value="Cytochrome P450"/>
    <property type="match status" value="1"/>
</dbReference>
<dbReference type="Gene3D" id="1.10.630.10">
    <property type="entry name" value="Cytochrome P450"/>
    <property type="match status" value="1"/>
</dbReference>
<dbReference type="InterPro" id="IPR001128">
    <property type="entry name" value="Cyt_P450"/>
</dbReference>
<keyword evidence="4" id="KW-0408">Iron</keyword>
<dbReference type="AlphaFoldDB" id="A0A2T3AP78"/>
<evidence type="ECO:0000256" key="4">
    <source>
        <dbReference type="ARBA" id="ARBA00023004"/>
    </source>
</evidence>
<evidence type="ECO:0000313" key="6">
    <source>
        <dbReference type="EMBL" id="PSS06736.1"/>
    </source>
</evidence>
<sequence length="444" mass="50492">MPFDDVFVWQFITLFLFFSFACLREILKDRTPVRIRDLKEAISILEDSTLESRAIPNQRLVETFGIKNSFTTTNTCCNKSFIAKANRLLQTSEPEWERLAKGALWIVSQSRSPRMGDPTSLPLVDIVQALVFRIVLLKFFPDLRNPTESEITMITKSINTRWTGSKSPSSQSRPAQVQAKAVLDYGLRRVFQLDLDPSVPIDPRSNPLNILLLTYDALWPVVLSGFLELRFHSQHRDAPKWRKQLERFLSSPSRSTFEAPEDGMSIEMIVAEMLRLYPPMKRINRVHNHQTVGIDVEFLHRDPEIWGTDAEVFEPARWTEDGWTKDREMAYMPFGKGKFVCPSRAVVGPMLIGILVAALLRRFDEKFQVTGPGSSKVVFGTEPLKTIPTMNSGAGAAIPEFQTQAFGGQNDRGIQGNEYWASYPLNFTNPNLICAVDTERICNR</sequence>
<dbReference type="Proteomes" id="UP000241818">
    <property type="component" value="Unassembled WGS sequence"/>
</dbReference>
<dbReference type="PANTHER" id="PTHR24305:SF232">
    <property type="entry name" value="P450, PUTATIVE (EUROFUNG)-RELATED"/>
    <property type="match status" value="1"/>
</dbReference>
<dbReference type="InterPro" id="IPR036396">
    <property type="entry name" value="Cyt_P450_sf"/>
</dbReference>
<accession>A0A2T3AP78</accession>
<dbReference type="GO" id="GO:0004497">
    <property type="term" value="F:monooxygenase activity"/>
    <property type="evidence" value="ECO:0007669"/>
    <property type="project" value="InterPro"/>
</dbReference>
<dbReference type="GO" id="GO:0020037">
    <property type="term" value="F:heme binding"/>
    <property type="evidence" value="ECO:0007669"/>
    <property type="project" value="InterPro"/>
</dbReference>
<dbReference type="InterPro" id="IPR050121">
    <property type="entry name" value="Cytochrome_P450_monoxygenase"/>
</dbReference>
<dbReference type="RefSeq" id="XP_024716466.1">
    <property type="nucleotide sequence ID" value="XM_024864901.1"/>
</dbReference>
<comment type="similarity">
    <text evidence="2">Belongs to the cytochrome P450 family.</text>
</comment>
<keyword evidence="3" id="KW-0479">Metal-binding</keyword>
<keyword evidence="7" id="KW-1185">Reference proteome</keyword>
<dbReference type="GO" id="GO:0005506">
    <property type="term" value="F:iron ion binding"/>
    <property type="evidence" value="ECO:0007669"/>
    <property type="project" value="InterPro"/>
</dbReference>
<dbReference type="EMBL" id="KZ679020">
    <property type="protein sequence ID" value="PSS06736.1"/>
    <property type="molecule type" value="Genomic_DNA"/>
</dbReference>
<dbReference type="GO" id="GO:0016705">
    <property type="term" value="F:oxidoreductase activity, acting on paired donors, with incorporation or reduction of molecular oxygen"/>
    <property type="evidence" value="ECO:0007669"/>
    <property type="project" value="InterPro"/>
</dbReference>
<dbReference type="OrthoDB" id="10029320at2759"/>
<keyword evidence="5" id="KW-1133">Transmembrane helix</keyword>
<dbReference type="STRING" id="857342.A0A2T3AP78"/>
<proteinExistence type="inferred from homology"/>
<evidence type="ECO:0000256" key="3">
    <source>
        <dbReference type="ARBA" id="ARBA00022723"/>
    </source>
</evidence>
<evidence type="ECO:0000256" key="2">
    <source>
        <dbReference type="ARBA" id="ARBA00010617"/>
    </source>
</evidence>
<comment type="cofactor">
    <cofactor evidence="1">
        <name>heme</name>
        <dbReference type="ChEBI" id="CHEBI:30413"/>
    </cofactor>
</comment>
<dbReference type="InParanoid" id="A0A2T3AP78"/>
<dbReference type="PANTHER" id="PTHR24305">
    <property type="entry name" value="CYTOCHROME P450"/>
    <property type="match status" value="1"/>
</dbReference>